<sequence length="515" mass="59733">AYQRLLTQLTPDNMMVFLMSKGLETNKKEYFYQAPYAYDEDGVFYQELLDISAHSDLLMKSENPFIPKSAKVPDRDLDDKAIPELIVDTKGEKIYFGQDNEFLRPKGVITYKIFFSKEKMNPAFRAKLKFYIACVNESLNELAYPAKEAGLNYNIADGYEGVFITISGYRESSIVLLKTMINHLITPDINEEQFSGIKDRIIREYQNFHLSDAWRITRDQTERIFRNVYYSPDELYQNAAEITLKDISSFAGEIYQQAFIEGLVYGDYSKEEAKESLQILKQGLKNQAISKEAAFQVKYLQQTESEKIQAVQKIKVNNSCFWREYYLGVDDPVNRAISLIISGAIDRPFFTEMRTNQQLGYIVWSGTQRREDAQYLFFIIQSGVYPADELNKRANEYINQLPDLVSGLTPEMFEKYRQAAIDVLEKKPKSIFERAMKHKDIVFEFDADFERDQKTINALRGIEQSTVVNALEVAIGEPSKKMVNSLGFAKDHMNESKLRSDYDDIKSWKKSRVYR</sequence>
<reference evidence="4" key="1">
    <citation type="submission" date="2018-05" db="EMBL/GenBank/DDBJ databases">
        <authorList>
            <person name="Lanie J.A."/>
            <person name="Ng W.-L."/>
            <person name="Kazmierczak K.M."/>
            <person name="Andrzejewski T.M."/>
            <person name="Davidsen T.M."/>
            <person name="Wayne K.J."/>
            <person name="Tettelin H."/>
            <person name="Glass J.I."/>
            <person name="Rusch D."/>
            <person name="Podicherti R."/>
            <person name="Tsui H.-C.T."/>
            <person name="Winkler M.E."/>
        </authorList>
    </citation>
    <scope>NUCLEOTIDE SEQUENCE</scope>
</reference>
<dbReference type="InterPro" id="IPR011249">
    <property type="entry name" value="Metalloenz_LuxS/M16"/>
</dbReference>
<dbReference type="Gene3D" id="3.30.830.10">
    <property type="entry name" value="Metalloenzyme, LuxS/M16 peptidase-like"/>
    <property type="match status" value="3"/>
</dbReference>
<evidence type="ECO:0000259" key="3">
    <source>
        <dbReference type="Pfam" id="PF22456"/>
    </source>
</evidence>
<evidence type="ECO:0000256" key="1">
    <source>
        <dbReference type="ARBA" id="ARBA00022723"/>
    </source>
</evidence>
<dbReference type="PANTHER" id="PTHR43690:SF18">
    <property type="entry name" value="INSULIN-DEGRADING ENZYME-RELATED"/>
    <property type="match status" value="1"/>
</dbReference>
<proteinExistence type="predicted"/>
<dbReference type="InterPro" id="IPR032632">
    <property type="entry name" value="Peptidase_M16_M"/>
</dbReference>
<evidence type="ECO:0000313" key="4">
    <source>
        <dbReference type="EMBL" id="SVA31147.1"/>
    </source>
</evidence>
<dbReference type="Pfam" id="PF22456">
    <property type="entry name" value="PqqF-like_C_4"/>
    <property type="match status" value="1"/>
</dbReference>
<feature type="non-terminal residue" evidence="4">
    <location>
        <position position="1"/>
    </location>
</feature>
<dbReference type="GO" id="GO:0046872">
    <property type="term" value="F:metal ion binding"/>
    <property type="evidence" value="ECO:0007669"/>
    <property type="project" value="UniProtKB-KW"/>
</dbReference>
<protein>
    <recommendedName>
        <fullName evidence="5">Peptidase M16 middle/third domain-containing protein</fullName>
    </recommendedName>
</protein>
<feature type="domain" description="Coenzyme PQQ synthesis protein F-like C-terminal lobe" evidence="3">
    <location>
        <begin position="344"/>
        <end position="436"/>
    </location>
</feature>
<dbReference type="InterPro" id="IPR054734">
    <property type="entry name" value="PqqF-like_C_4"/>
</dbReference>
<dbReference type="AlphaFoldDB" id="A0A381UUY3"/>
<dbReference type="Pfam" id="PF16187">
    <property type="entry name" value="Peptidase_M16_M"/>
    <property type="match status" value="1"/>
</dbReference>
<keyword evidence="1" id="KW-0479">Metal-binding</keyword>
<name>A0A381UUY3_9ZZZZ</name>
<feature type="domain" description="Peptidase M16 middle/third" evidence="2">
    <location>
        <begin position="2"/>
        <end position="237"/>
    </location>
</feature>
<evidence type="ECO:0000259" key="2">
    <source>
        <dbReference type="Pfam" id="PF16187"/>
    </source>
</evidence>
<dbReference type="EMBL" id="UINC01007052">
    <property type="protein sequence ID" value="SVA31147.1"/>
    <property type="molecule type" value="Genomic_DNA"/>
</dbReference>
<organism evidence="4">
    <name type="scientific">marine metagenome</name>
    <dbReference type="NCBI Taxonomy" id="408172"/>
    <lineage>
        <taxon>unclassified sequences</taxon>
        <taxon>metagenomes</taxon>
        <taxon>ecological metagenomes</taxon>
    </lineage>
</organism>
<accession>A0A381UUY3</accession>
<dbReference type="InterPro" id="IPR050626">
    <property type="entry name" value="Peptidase_M16"/>
</dbReference>
<dbReference type="SUPFAM" id="SSF63411">
    <property type="entry name" value="LuxS/MPP-like metallohydrolase"/>
    <property type="match status" value="3"/>
</dbReference>
<dbReference type="PANTHER" id="PTHR43690">
    <property type="entry name" value="NARDILYSIN"/>
    <property type="match status" value="1"/>
</dbReference>
<evidence type="ECO:0008006" key="5">
    <source>
        <dbReference type="Google" id="ProtNLM"/>
    </source>
</evidence>
<gene>
    <name evidence="4" type="ORF">METZ01_LOCUS84001</name>
</gene>